<comment type="caution">
    <text evidence="2">The sequence shown here is derived from an EMBL/GenBank/DDBJ whole genome shotgun (WGS) entry which is preliminary data.</text>
</comment>
<reference evidence="2 3" key="1">
    <citation type="submission" date="2018-08" db="EMBL/GenBank/DDBJ databases">
        <title>Hydrogenophaga sp. LA-38 isolated from sludge.</title>
        <authorList>
            <person name="Im W.-T."/>
        </authorList>
    </citation>
    <scope>NUCLEOTIDE SEQUENCE [LARGE SCALE GENOMIC DNA]</scope>
    <source>
        <strain evidence="2 3">LA-38</strain>
    </source>
</reference>
<sequence>MLSSPGDRRSPGPFADMTVPSPLLEQCFEEAVRHAAPMLGRCIDVGVSSLQAEEKDLREVAARDRAARSWFALLKHRNGWGPNFAQRLKAAFHTGYNEGNTSSLALLSNTELLALVDDNAVAESIESAKLLQNLLPEVEQALAVLDARMSSLIGLDTVHAEKNPLRPSVYVRVLREMLTASESDAEVRTLWMRHLAPVLGRELRGLYENLALMLQRANVQEASYRVRLVADPQATRPAQPKRDLLDFGFTPSGVATEAAPARPEPVHPFMPAMGDLARAHPTLDHDVMQQFLQQGGEEYAQALNEQYFRQLDREMAAMQAEAALPVLDDAVLEEERTRFRDLPVVDRPARGVSIGSQLKAEAWGDFASAVARTRALLDLKRQARSVGQAIGLDVVRKLVNQVARDPLLLAPVREAVVALEPALLSQALTEPRYFNEDAHPARRLVESVAQRSFRYNDEFSEEFESFFGPVRDAFRQLNERASKEPKAFGEALDKLRGHWRSQDDREQQLQNDRLHALRHAEERQALADRTAWDLSQRPDVENAPGFILDFIYGSWALVLAQAEMGLPDSQAELNAYRKAVTDLLWSIRKEVTLRRPADLFRIVPGLIKTLHQGLDALGKTREETQPFFDALMRLHEPVLGLRRAKVRSDSGHSDPIPLEPAFDPTRLDEFAPATPEQRLPKAAAQPWLGQQELANAGFEDTLASDLGSLHGEGDSDHAPLEAPAMDAEQLLMSLREGTWVDMYSHGEWLRAQLIWASTRGTLFMFTSRGGRAHSMTKRVCVRLIRNRWLRPVEARPVVQTALDTVLASGAPPVLEPVSVQ</sequence>
<dbReference type="AlphaFoldDB" id="A0A372ENF5"/>
<dbReference type="EMBL" id="QVLS01000002">
    <property type="protein sequence ID" value="RFP81189.1"/>
    <property type="molecule type" value="Genomic_DNA"/>
</dbReference>
<protein>
    <submittedName>
        <fullName evidence="2">DUF1631 family protein</fullName>
    </submittedName>
</protein>
<dbReference type="Pfam" id="PF07793">
    <property type="entry name" value="DUF1631"/>
    <property type="match status" value="1"/>
</dbReference>
<dbReference type="Proteomes" id="UP000261931">
    <property type="component" value="Unassembled WGS sequence"/>
</dbReference>
<evidence type="ECO:0000313" key="3">
    <source>
        <dbReference type="Proteomes" id="UP000261931"/>
    </source>
</evidence>
<evidence type="ECO:0000256" key="1">
    <source>
        <dbReference type="SAM" id="MobiDB-lite"/>
    </source>
</evidence>
<gene>
    <name evidence="2" type="ORF">DY262_05300</name>
</gene>
<accession>A0A372ENF5</accession>
<dbReference type="InterPro" id="IPR012434">
    <property type="entry name" value="DUF1631"/>
</dbReference>
<name>A0A372ENF5_9BURK</name>
<feature type="region of interest" description="Disordered" evidence="1">
    <location>
        <begin position="645"/>
        <end position="664"/>
    </location>
</feature>
<proteinExistence type="predicted"/>
<organism evidence="2 3">
    <name type="scientific">Hydrogenophaga borbori</name>
    <dbReference type="NCBI Taxonomy" id="2294117"/>
    <lineage>
        <taxon>Bacteria</taxon>
        <taxon>Pseudomonadati</taxon>
        <taxon>Pseudomonadota</taxon>
        <taxon>Betaproteobacteria</taxon>
        <taxon>Burkholderiales</taxon>
        <taxon>Comamonadaceae</taxon>
        <taxon>Hydrogenophaga</taxon>
    </lineage>
</organism>
<evidence type="ECO:0000313" key="2">
    <source>
        <dbReference type="EMBL" id="RFP81189.1"/>
    </source>
</evidence>
<keyword evidence="3" id="KW-1185">Reference proteome</keyword>